<keyword evidence="2" id="KW-0472">Membrane</keyword>
<comment type="caution">
    <text evidence="3">The sequence shown here is derived from an EMBL/GenBank/DDBJ whole genome shotgun (WGS) entry which is preliminary data.</text>
</comment>
<evidence type="ECO:0000313" key="3">
    <source>
        <dbReference type="EMBL" id="KAK1392343.1"/>
    </source>
</evidence>
<name>A0AAD8N2D8_9APIA</name>
<gene>
    <name evidence="3" type="ORF">POM88_011399</name>
</gene>
<protein>
    <submittedName>
        <fullName evidence="3">ZCF TRANSCRIPTION FACTORS</fullName>
    </submittedName>
</protein>
<evidence type="ECO:0000313" key="4">
    <source>
        <dbReference type="Proteomes" id="UP001237642"/>
    </source>
</evidence>
<dbReference type="AlphaFoldDB" id="A0AAD8N2D8"/>
<proteinExistence type="predicted"/>
<sequence>MISPLICGSFHDQPDEDLELLRSCTSPKSRKPTKWHSFGGKSSKGNKNPYADRGLDKFSALLAELDSKRQKIYTQKGSEDISLLGFAYSNSNDYKPIVVRLKNKKQPIIRSEKDKPNTTDVINSPPATSSEIEPAKADQVRAMSRIVSNIKISPEKIMSFDLLKNIVVENSKQPAYYVPIITILILIFLIVFGRSFAILCTTLCWYFVLMIQSFDYKKPKTPKTIKTPKKDYAKALSYSGNLTTTRDHEISNLKKTKIMKKAMSYNNKFVKTGTSDNGLSSPRSVLNGYKSPPTPASPPQDHRRTFPR</sequence>
<evidence type="ECO:0000256" key="1">
    <source>
        <dbReference type="SAM" id="MobiDB-lite"/>
    </source>
</evidence>
<dbReference type="EMBL" id="JAUIZM010000003">
    <property type="protein sequence ID" value="KAK1392343.1"/>
    <property type="molecule type" value="Genomic_DNA"/>
</dbReference>
<dbReference type="PANTHER" id="PTHR35275">
    <property type="entry name" value="ZCF37"/>
    <property type="match status" value="1"/>
</dbReference>
<reference evidence="3" key="1">
    <citation type="submission" date="2023-02" db="EMBL/GenBank/DDBJ databases">
        <title>Genome of toxic invasive species Heracleum sosnowskyi carries increased number of genes despite the absence of recent whole-genome duplications.</title>
        <authorList>
            <person name="Schelkunov M."/>
            <person name="Shtratnikova V."/>
            <person name="Makarenko M."/>
            <person name="Klepikova A."/>
            <person name="Omelchenko D."/>
            <person name="Novikova G."/>
            <person name="Obukhova E."/>
            <person name="Bogdanov V."/>
            <person name="Penin A."/>
            <person name="Logacheva M."/>
        </authorList>
    </citation>
    <scope>NUCLEOTIDE SEQUENCE</scope>
    <source>
        <strain evidence="3">Hsosn_3</strain>
        <tissue evidence="3">Leaf</tissue>
    </source>
</reference>
<feature type="compositionally biased region" description="Polar residues" evidence="1">
    <location>
        <begin position="118"/>
        <end position="131"/>
    </location>
</feature>
<accession>A0AAD8N2D8</accession>
<reference evidence="3" key="2">
    <citation type="submission" date="2023-05" db="EMBL/GenBank/DDBJ databases">
        <authorList>
            <person name="Schelkunov M.I."/>
        </authorList>
    </citation>
    <scope>NUCLEOTIDE SEQUENCE</scope>
    <source>
        <strain evidence="3">Hsosn_3</strain>
        <tissue evidence="3">Leaf</tissue>
    </source>
</reference>
<feature type="transmembrane region" description="Helical" evidence="2">
    <location>
        <begin position="176"/>
        <end position="209"/>
    </location>
</feature>
<feature type="compositionally biased region" description="Polar residues" evidence="1">
    <location>
        <begin position="273"/>
        <end position="284"/>
    </location>
</feature>
<keyword evidence="2" id="KW-0812">Transmembrane</keyword>
<dbReference type="PANTHER" id="PTHR35275:SF1">
    <property type="entry name" value="OS07G0585900 PROTEIN"/>
    <property type="match status" value="1"/>
</dbReference>
<feature type="region of interest" description="Disordered" evidence="1">
    <location>
        <begin position="25"/>
        <end position="51"/>
    </location>
</feature>
<dbReference type="Proteomes" id="UP001237642">
    <property type="component" value="Unassembled WGS sequence"/>
</dbReference>
<dbReference type="InterPro" id="IPR045880">
    <property type="entry name" value="ZCF37"/>
</dbReference>
<keyword evidence="2" id="KW-1133">Transmembrane helix</keyword>
<feature type="region of interest" description="Disordered" evidence="1">
    <location>
        <begin position="114"/>
        <end position="134"/>
    </location>
</feature>
<feature type="region of interest" description="Disordered" evidence="1">
    <location>
        <begin position="273"/>
        <end position="308"/>
    </location>
</feature>
<evidence type="ECO:0000256" key="2">
    <source>
        <dbReference type="SAM" id="Phobius"/>
    </source>
</evidence>
<keyword evidence="4" id="KW-1185">Reference proteome</keyword>
<organism evidence="3 4">
    <name type="scientific">Heracleum sosnowskyi</name>
    <dbReference type="NCBI Taxonomy" id="360622"/>
    <lineage>
        <taxon>Eukaryota</taxon>
        <taxon>Viridiplantae</taxon>
        <taxon>Streptophyta</taxon>
        <taxon>Embryophyta</taxon>
        <taxon>Tracheophyta</taxon>
        <taxon>Spermatophyta</taxon>
        <taxon>Magnoliopsida</taxon>
        <taxon>eudicotyledons</taxon>
        <taxon>Gunneridae</taxon>
        <taxon>Pentapetalae</taxon>
        <taxon>asterids</taxon>
        <taxon>campanulids</taxon>
        <taxon>Apiales</taxon>
        <taxon>Apiaceae</taxon>
        <taxon>Apioideae</taxon>
        <taxon>apioid superclade</taxon>
        <taxon>Tordylieae</taxon>
        <taxon>Tordyliinae</taxon>
        <taxon>Heracleum</taxon>
    </lineage>
</organism>